<feature type="domain" description="Cation efflux protein cytoplasmic" evidence="9">
    <location>
        <begin position="212"/>
        <end position="289"/>
    </location>
</feature>
<dbReference type="SUPFAM" id="SSF161111">
    <property type="entry name" value="Cation efflux protein transmembrane domain-like"/>
    <property type="match status" value="1"/>
</dbReference>
<name>A0ABS4AVQ6_9PROT</name>
<dbReference type="Proteomes" id="UP000680815">
    <property type="component" value="Unassembled WGS sequence"/>
</dbReference>
<comment type="similarity">
    <text evidence="2">Belongs to the cation diffusion facilitator (CDF) transporter (TC 2.A.4) family.</text>
</comment>
<evidence type="ECO:0000256" key="6">
    <source>
        <dbReference type="ARBA" id="ARBA00023136"/>
    </source>
</evidence>
<keyword evidence="5 7" id="KW-1133">Transmembrane helix</keyword>
<dbReference type="InterPro" id="IPR002524">
    <property type="entry name" value="Cation_efflux"/>
</dbReference>
<dbReference type="EMBL" id="JAGIYZ010000015">
    <property type="protein sequence ID" value="MBP0465329.1"/>
    <property type="molecule type" value="Genomic_DNA"/>
</dbReference>
<evidence type="ECO:0000256" key="2">
    <source>
        <dbReference type="ARBA" id="ARBA00008114"/>
    </source>
</evidence>
<dbReference type="InterPro" id="IPR058533">
    <property type="entry name" value="Cation_efflux_TM"/>
</dbReference>
<dbReference type="Pfam" id="PF16916">
    <property type="entry name" value="ZT_dimer"/>
    <property type="match status" value="1"/>
</dbReference>
<dbReference type="SUPFAM" id="SSF160240">
    <property type="entry name" value="Cation efflux protein cytoplasmic domain-like"/>
    <property type="match status" value="1"/>
</dbReference>
<dbReference type="NCBIfam" id="TIGR01297">
    <property type="entry name" value="CDF"/>
    <property type="match status" value="1"/>
</dbReference>
<dbReference type="Gene3D" id="3.30.70.1350">
    <property type="entry name" value="Cation efflux protein, cytoplasmic domain"/>
    <property type="match status" value="1"/>
</dbReference>
<dbReference type="PANTHER" id="PTHR43840">
    <property type="entry name" value="MITOCHONDRIAL METAL TRANSPORTER 1-RELATED"/>
    <property type="match status" value="1"/>
</dbReference>
<protein>
    <submittedName>
        <fullName evidence="10">Cation transporter</fullName>
    </submittedName>
</protein>
<evidence type="ECO:0000259" key="9">
    <source>
        <dbReference type="Pfam" id="PF16916"/>
    </source>
</evidence>
<evidence type="ECO:0000256" key="1">
    <source>
        <dbReference type="ARBA" id="ARBA00004141"/>
    </source>
</evidence>
<keyword evidence="11" id="KW-1185">Reference proteome</keyword>
<evidence type="ECO:0000256" key="4">
    <source>
        <dbReference type="ARBA" id="ARBA00022692"/>
    </source>
</evidence>
<evidence type="ECO:0000313" key="10">
    <source>
        <dbReference type="EMBL" id="MBP0465329.1"/>
    </source>
</evidence>
<dbReference type="Gene3D" id="1.20.1510.10">
    <property type="entry name" value="Cation efflux protein transmembrane domain"/>
    <property type="match status" value="1"/>
</dbReference>
<feature type="transmembrane region" description="Helical" evidence="7">
    <location>
        <begin position="12"/>
        <end position="33"/>
    </location>
</feature>
<feature type="transmembrane region" description="Helical" evidence="7">
    <location>
        <begin position="154"/>
        <end position="176"/>
    </location>
</feature>
<feature type="transmembrane region" description="Helical" evidence="7">
    <location>
        <begin position="80"/>
        <end position="102"/>
    </location>
</feature>
<gene>
    <name evidence="10" type="ORF">J5Y09_15495</name>
</gene>
<feature type="transmembrane region" description="Helical" evidence="7">
    <location>
        <begin position="114"/>
        <end position="134"/>
    </location>
</feature>
<sequence>MREGVSNKATTLAAGSVVVAIAVLALKAAAWWLTGSVALLADALESVVNVAAAAAALIAVRYSALPADANHPYGHAKAEYFSAVLEGALIIVAALLILNEAWGAFLNPRAPEQAAIGLAVSAVASAANAAWAMLLTRRGRALKSPALLADARHLWSDVVTSVGVIAGVAMVTLTGILWLDPLLAALTAANILFSGFRLLRESLGGLMDEAVPPATMERIRRIVAKEAAGAIEAHDLRSRHAGRFTFLEFHLVVPGAMTVREAHEICDRIEAALKAELETAIITIHVEPEAKAKHEGVPVL</sequence>
<dbReference type="InterPro" id="IPR027470">
    <property type="entry name" value="Cation_efflux_CTD"/>
</dbReference>
<feature type="domain" description="Cation efflux protein transmembrane" evidence="8">
    <location>
        <begin position="16"/>
        <end position="207"/>
    </location>
</feature>
<proteinExistence type="inferred from homology"/>
<evidence type="ECO:0000256" key="7">
    <source>
        <dbReference type="SAM" id="Phobius"/>
    </source>
</evidence>
<feature type="transmembrane region" description="Helical" evidence="7">
    <location>
        <begin position="39"/>
        <end position="60"/>
    </location>
</feature>
<evidence type="ECO:0000259" key="8">
    <source>
        <dbReference type="Pfam" id="PF01545"/>
    </source>
</evidence>
<dbReference type="InterPro" id="IPR027469">
    <property type="entry name" value="Cation_efflux_TMD_sf"/>
</dbReference>
<comment type="caution">
    <text evidence="10">The sequence shown here is derived from an EMBL/GenBank/DDBJ whole genome shotgun (WGS) entry which is preliminary data.</text>
</comment>
<dbReference type="Pfam" id="PF01545">
    <property type="entry name" value="Cation_efflux"/>
    <property type="match status" value="1"/>
</dbReference>
<evidence type="ECO:0000256" key="3">
    <source>
        <dbReference type="ARBA" id="ARBA00022448"/>
    </source>
</evidence>
<reference evidence="10 11" key="1">
    <citation type="submission" date="2021-03" db="EMBL/GenBank/DDBJ databases">
        <authorList>
            <person name="So Y."/>
        </authorList>
    </citation>
    <scope>NUCLEOTIDE SEQUENCE [LARGE SCALE GENOMIC DNA]</scope>
    <source>
        <strain evidence="10 11">PWR1</strain>
    </source>
</reference>
<dbReference type="InterPro" id="IPR036837">
    <property type="entry name" value="Cation_efflux_CTD_sf"/>
</dbReference>
<evidence type="ECO:0000313" key="11">
    <source>
        <dbReference type="Proteomes" id="UP000680815"/>
    </source>
</evidence>
<keyword evidence="6 7" id="KW-0472">Membrane</keyword>
<comment type="subcellular location">
    <subcellularLocation>
        <location evidence="1">Membrane</location>
        <topology evidence="1">Multi-pass membrane protein</topology>
    </subcellularLocation>
</comment>
<keyword evidence="3" id="KW-0813">Transport</keyword>
<evidence type="ECO:0000256" key="5">
    <source>
        <dbReference type="ARBA" id="ARBA00022989"/>
    </source>
</evidence>
<dbReference type="InterPro" id="IPR050291">
    <property type="entry name" value="CDF_Transporter"/>
</dbReference>
<dbReference type="PANTHER" id="PTHR43840:SF15">
    <property type="entry name" value="MITOCHONDRIAL METAL TRANSPORTER 1-RELATED"/>
    <property type="match status" value="1"/>
</dbReference>
<keyword evidence="4 7" id="KW-0812">Transmembrane</keyword>
<accession>A0ABS4AVQ6</accession>
<organism evidence="10 11">
    <name type="scientific">Roseomonas nitratireducens</name>
    <dbReference type="NCBI Taxonomy" id="2820810"/>
    <lineage>
        <taxon>Bacteria</taxon>
        <taxon>Pseudomonadati</taxon>
        <taxon>Pseudomonadota</taxon>
        <taxon>Alphaproteobacteria</taxon>
        <taxon>Acetobacterales</taxon>
        <taxon>Roseomonadaceae</taxon>
        <taxon>Roseomonas</taxon>
    </lineage>
</organism>
<dbReference type="RefSeq" id="WP_209352722.1">
    <property type="nucleotide sequence ID" value="NZ_JAGIYZ010000015.1"/>
</dbReference>